<dbReference type="InterPro" id="IPR020103">
    <property type="entry name" value="PsdUridine_synth_cat_dom_sf"/>
</dbReference>
<comment type="caution">
    <text evidence="2">The sequence shown here is derived from an EMBL/GenBank/DDBJ whole genome shotgun (WGS) entry which is preliminary data.</text>
</comment>
<dbReference type="Gene3D" id="3.30.2350.20">
    <property type="entry name" value="TruD, catalytic domain"/>
    <property type="match status" value="1"/>
</dbReference>
<dbReference type="GO" id="GO:0003723">
    <property type="term" value="F:RNA binding"/>
    <property type="evidence" value="ECO:0007669"/>
    <property type="project" value="InterPro"/>
</dbReference>
<protein>
    <submittedName>
        <fullName evidence="2">tRNA pseudouridine synthase d</fullName>
    </submittedName>
</protein>
<name>A0A0M0JDF4_9EUKA</name>
<sequence length="131" mass="13206">MARPFGSPAELEAEIWAIHAPGLMTDAIKPSLLQGGRRVAKLPVPEDLTIEAHVPSGGVRFTFSLPAGAYATTFLREFVRAQDDALHVGMVGAEGAGGAGGSGGSGGQVPGGGDGEAEDDEDVLFASADAC</sequence>
<accession>A0A0M0JDF4</accession>
<dbReference type="InterPro" id="IPR001656">
    <property type="entry name" value="PsdUridine_synth_TruD"/>
</dbReference>
<feature type="region of interest" description="Disordered" evidence="1">
    <location>
        <begin position="92"/>
        <end position="122"/>
    </location>
</feature>
<evidence type="ECO:0000256" key="1">
    <source>
        <dbReference type="SAM" id="MobiDB-lite"/>
    </source>
</evidence>
<reference evidence="3" key="1">
    <citation type="journal article" date="2015" name="PLoS Genet.">
        <title>Genome Sequence and Transcriptome Analyses of Chrysochromulina tobin: Metabolic Tools for Enhanced Algal Fitness in the Prominent Order Prymnesiales (Haptophyceae).</title>
        <authorList>
            <person name="Hovde B.T."/>
            <person name="Deodato C.R."/>
            <person name="Hunsperger H.M."/>
            <person name="Ryken S.A."/>
            <person name="Yost W."/>
            <person name="Jha R.K."/>
            <person name="Patterson J."/>
            <person name="Monnat R.J. Jr."/>
            <person name="Barlow S.B."/>
            <person name="Starkenburg S.R."/>
            <person name="Cattolico R.A."/>
        </authorList>
    </citation>
    <scope>NUCLEOTIDE SEQUENCE</scope>
    <source>
        <strain evidence="3">CCMP291</strain>
    </source>
</reference>
<dbReference type="Proteomes" id="UP000037460">
    <property type="component" value="Unassembled WGS sequence"/>
</dbReference>
<feature type="compositionally biased region" description="Gly residues" evidence="1">
    <location>
        <begin position="92"/>
        <end position="114"/>
    </location>
</feature>
<dbReference type="SUPFAM" id="SSF55120">
    <property type="entry name" value="Pseudouridine synthase"/>
    <property type="match status" value="1"/>
</dbReference>
<dbReference type="Pfam" id="PF01142">
    <property type="entry name" value="TruD"/>
    <property type="match status" value="1"/>
</dbReference>
<proteinExistence type="predicted"/>
<dbReference type="AlphaFoldDB" id="A0A0M0JDF4"/>
<keyword evidence="3" id="KW-1185">Reference proteome</keyword>
<organism evidence="2 3">
    <name type="scientific">Chrysochromulina tobinii</name>
    <dbReference type="NCBI Taxonomy" id="1460289"/>
    <lineage>
        <taxon>Eukaryota</taxon>
        <taxon>Haptista</taxon>
        <taxon>Haptophyta</taxon>
        <taxon>Prymnesiophyceae</taxon>
        <taxon>Prymnesiales</taxon>
        <taxon>Chrysochromulinaceae</taxon>
        <taxon>Chrysochromulina</taxon>
    </lineage>
</organism>
<dbReference type="GO" id="GO:0009982">
    <property type="term" value="F:pseudouridine synthase activity"/>
    <property type="evidence" value="ECO:0007669"/>
    <property type="project" value="InterPro"/>
</dbReference>
<evidence type="ECO:0000313" key="3">
    <source>
        <dbReference type="Proteomes" id="UP000037460"/>
    </source>
</evidence>
<gene>
    <name evidence="2" type="ORF">Ctob_004402</name>
</gene>
<dbReference type="GO" id="GO:0001522">
    <property type="term" value="P:pseudouridine synthesis"/>
    <property type="evidence" value="ECO:0007669"/>
    <property type="project" value="InterPro"/>
</dbReference>
<evidence type="ECO:0000313" key="2">
    <source>
        <dbReference type="EMBL" id="KOO24490.1"/>
    </source>
</evidence>
<dbReference type="EMBL" id="JWZX01003089">
    <property type="protein sequence ID" value="KOO24490.1"/>
    <property type="molecule type" value="Genomic_DNA"/>
</dbReference>
<dbReference type="InterPro" id="IPR042214">
    <property type="entry name" value="TruD_catalytic"/>
</dbReference>